<reference evidence="1" key="1">
    <citation type="submission" date="2017-05" db="EMBL/GenBank/DDBJ databases">
        <authorList>
            <person name="Song R."/>
            <person name="Chenine A.L."/>
            <person name="Ruprecht R.M."/>
        </authorList>
    </citation>
    <scope>NUCLEOTIDE SEQUENCE</scope>
    <source>
        <strain evidence="1">Kingella_eburonensis</strain>
    </source>
</reference>
<name>A0A238HGQ3_9NEIS</name>
<dbReference type="OrthoDB" id="6162707at2"/>
<protein>
    <submittedName>
        <fullName evidence="1">CRISPR-associated protein (Cas_Cmr3)</fullName>
    </submittedName>
</protein>
<sequence length="397" mass="44311">MNTKNYLIDALSPLVFRSGKPFGAQSDTDDIMFPLPTAAAGLVRTISAQQQDGFSGSYDRETLQKIAVNGLFLAQLDVSGSLKNVFVPKPADVLYLKNKETDEVEIVRLSPKPFDKPCGSDLPDDLLPVQMQIEDERNKGKPQGGAAFWAWEDFANWQDGKNPNFQQIQQNGANTPPVEVRTHVGIDRDTQTSEDGKLFQTAAYDFANPTKKPKADEPTFKRGWDETRYGFLIRTAENLQNDTVRFGGEGRLSRFQAAELPKDKNIFRLPEIQKINELGGLKITLLSPAVFANGWKPDFLKNGLIGELPNTKIQVKLRAAAIDRWLPVSGWDLDKHEPKPMRKAVAAGSVYWFEILENQTVSEIDLANIAFQSICCNEQDKLDGFGIAAVTHWQTIK</sequence>
<evidence type="ECO:0000313" key="1">
    <source>
        <dbReference type="EMBL" id="SMQ12915.1"/>
    </source>
</evidence>
<reference evidence="2 3" key="2">
    <citation type="submission" date="2017-06" db="EMBL/GenBank/DDBJ databases">
        <authorList>
            <person name="Kim H.J."/>
            <person name="Triplett B.A."/>
        </authorList>
    </citation>
    <scope>NUCLEOTIDE SEQUENCE [LARGE SCALE GENOMIC DNA]</scope>
    <source>
        <strain evidence="2">Kingella_eburonensis</strain>
    </source>
</reference>
<dbReference type="EMBL" id="FXUV02000013">
    <property type="protein sequence ID" value="SNB61611.1"/>
    <property type="molecule type" value="Genomic_DNA"/>
</dbReference>
<dbReference type="RefSeq" id="WP_095062996.1">
    <property type="nucleotide sequence ID" value="NZ_FXUV02000013.1"/>
</dbReference>
<accession>A0A238HGQ3</accession>
<keyword evidence="3" id="KW-1185">Reference proteome</keyword>
<organism evidence="1">
    <name type="scientific">Kingella negevensis</name>
    <dbReference type="NCBI Taxonomy" id="1522312"/>
    <lineage>
        <taxon>Bacteria</taxon>
        <taxon>Pseudomonadati</taxon>
        <taxon>Pseudomonadota</taxon>
        <taxon>Betaproteobacteria</taxon>
        <taxon>Neisseriales</taxon>
        <taxon>Neisseriaceae</taxon>
        <taxon>Kingella</taxon>
    </lineage>
</organism>
<evidence type="ECO:0000313" key="3">
    <source>
        <dbReference type="Proteomes" id="UP000215450"/>
    </source>
</evidence>
<dbReference type="Pfam" id="PF09700">
    <property type="entry name" value="Cas_Cmr3"/>
    <property type="match status" value="1"/>
</dbReference>
<dbReference type="EMBL" id="FXUV01000037">
    <property type="protein sequence ID" value="SMQ12915.1"/>
    <property type="molecule type" value="Genomic_DNA"/>
</dbReference>
<dbReference type="AlphaFoldDB" id="A0A238HGQ3"/>
<dbReference type="Proteomes" id="UP000215450">
    <property type="component" value="Unassembled WGS sequence"/>
</dbReference>
<proteinExistence type="predicted"/>
<dbReference type="InterPro" id="IPR019117">
    <property type="entry name" value="CRISPR-assoc_protein_Cmr3"/>
</dbReference>
<dbReference type="Gene3D" id="2.60.40.4350">
    <property type="match status" value="1"/>
</dbReference>
<gene>
    <name evidence="2" type="ORF">KEBURONENSIS_00870</name>
    <name evidence="1" type="ORF">KEBURONENSIS_01732</name>
</gene>
<evidence type="ECO:0000313" key="2">
    <source>
        <dbReference type="EMBL" id="SNB61611.1"/>
    </source>
</evidence>